<dbReference type="AlphaFoldDB" id="A0A0D2P667"/>
<evidence type="ECO:0000313" key="1">
    <source>
        <dbReference type="EMBL" id="KJA26424.1"/>
    </source>
</evidence>
<accession>A0A0D2P667</accession>
<reference evidence="2" key="1">
    <citation type="submission" date="2014-04" db="EMBL/GenBank/DDBJ databases">
        <title>Evolutionary Origins and Diversification of the Mycorrhizal Mutualists.</title>
        <authorList>
            <consortium name="DOE Joint Genome Institute"/>
            <consortium name="Mycorrhizal Genomics Consortium"/>
            <person name="Kohler A."/>
            <person name="Kuo A."/>
            <person name="Nagy L.G."/>
            <person name="Floudas D."/>
            <person name="Copeland A."/>
            <person name="Barry K.W."/>
            <person name="Cichocki N."/>
            <person name="Veneault-Fourrey C."/>
            <person name="LaButti K."/>
            <person name="Lindquist E.A."/>
            <person name="Lipzen A."/>
            <person name="Lundell T."/>
            <person name="Morin E."/>
            <person name="Murat C."/>
            <person name="Riley R."/>
            <person name="Ohm R."/>
            <person name="Sun H."/>
            <person name="Tunlid A."/>
            <person name="Henrissat B."/>
            <person name="Grigoriev I.V."/>
            <person name="Hibbett D.S."/>
            <person name="Martin F."/>
        </authorList>
    </citation>
    <scope>NUCLEOTIDE SEQUENCE [LARGE SCALE GENOMIC DNA]</scope>
    <source>
        <strain evidence="2">FD-334 SS-4</strain>
    </source>
</reference>
<dbReference type="EMBL" id="KN817528">
    <property type="protein sequence ID" value="KJA26424.1"/>
    <property type="molecule type" value="Genomic_DNA"/>
</dbReference>
<dbReference type="STRING" id="945553.A0A0D2P667"/>
<protein>
    <submittedName>
        <fullName evidence="1">Uncharacterized protein</fullName>
    </submittedName>
</protein>
<dbReference type="Proteomes" id="UP000054270">
    <property type="component" value="Unassembled WGS sequence"/>
</dbReference>
<organism evidence="1 2">
    <name type="scientific">Hypholoma sublateritium (strain FD-334 SS-4)</name>
    <dbReference type="NCBI Taxonomy" id="945553"/>
    <lineage>
        <taxon>Eukaryota</taxon>
        <taxon>Fungi</taxon>
        <taxon>Dikarya</taxon>
        <taxon>Basidiomycota</taxon>
        <taxon>Agaricomycotina</taxon>
        <taxon>Agaricomycetes</taxon>
        <taxon>Agaricomycetidae</taxon>
        <taxon>Agaricales</taxon>
        <taxon>Agaricineae</taxon>
        <taxon>Strophariaceae</taxon>
        <taxon>Hypholoma</taxon>
    </lineage>
</organism>
<proteinExistence type="predicted"/>
<name>A0A0D2P667_HYPSF</name>
<dbReference type="OrthoDB" id="2745898at2759"/>
<sequence length="562" mass="62940">MSALLSFPAESMPVSQFHAPLLPKAHSMHRADAAGRSHNARPLRHNAMHEIYACVVASTYTSDPHAAGRRADSVRIITGNILPQSHRPTEPGPSCWQRQQQSPSSVRLRYHLPSLPYHALNMHRDLALPFDVLDAIVDTLAVDDTPMFTNLKPFSLTCKSLLHSCRKHIFKTIIIGLPIPTEGTIEDEPDDNWSKRDSKSGVIPPSRLCRLMSAQPQLSEYVRDFKYGINGDPSTYSAANPDISPVLRRFTLLQSLTLGVEHGSGHDGMVKWADIPRPIQDSVRFLIRLQTLTSLTLRNQIIPLFQIKIAANLHCLHIYNVVFEEENGSINLPDCTQPLSLHEYSTGNICADITSTVLNARLPDNRYIFDFSELWHLRAEVYAFPDHLDAVDDVISRTTQLKTLSLLMHTARGSFAPFFGIKGLAASLNTLTRIAIHRRSPLSVRWSIPPLFGIYTGFRAIRRTPNMLEEIVLTQRLCFDALCDPRDSDLRKLDAVLGSAAWPCLRKVCIIFYTNSQASGGDHDDPDMRDVETVLRQHHFPTLSSSGTVSFSITISRNLIIL</sequence>
<gene>
    <name evidence="1" type="ORF">HYPSUDRAFT_64138</name>
</gene>
<evidence type="ECO:0000313" key="2">
    <source>
        <dbReference type="Proteomes" id="UP000054270"/>
    </source>
</evidence>
<keyword evidence="2" id="KW-1185">Reference proteome</keyword>